<dbReference type="InParanoid" id="A0A5F9DV73"/>
<accession>A0A5F9DV73</accession>
<keyword evidence="3" id="KW-1185">Reference proteome</keyword>
<feature type="region of interest" description="Disordered" evidence="1">
    <location>
        <begin position="22"/>
        <end position="44"/>
    </location>
</feature>
<organism evidence="2 3">
    <name type="scientific">Oryctolagus cuniculus</name>
    <name type="common">Rabbit</name>
    <dbReference type="NCBI Taxonomy" id="9986"/>
    <lineage>
        <taxon>Eukaryota</taxon>
        <taxon>Metazoa</taxon>
        <taxon>Chordata</taxon>
        <taxon>Craniata</taxon>
        <taxon>Vertebrata</taxon>
        <taxon>Euteleostomi</taxon>
        <taxon>Mammalia</taxon>
        <taxon>Eutheria</taxon>
        <taxon>Euarchontoglires</taxon>
        <taxon>Glires</taxon>
        <taxon>Lagomorpha</taxon>
        <taxon>Leporidae</taxon>
        <taxon>Oryctolagus</taxon>
    </lineage>
</organism>
<reference evidence="2" key="2">
    <citation type="submission" date="2025-08" db="UniProtKB">
        <authorList>
            <consortium name="Ensembl"/>
        </authorList>
    </citation>
    <scope>IDENTIFICATION</scope>
    <source>
        <strain evidence="2">Thorbecke</strain>
    </source>
</reference>
<dbReference type="SMR" id="A0A5F9DV73"/>
<sequence>HLGSLSPTALLASSAQNRWVPRTRGSGLQSLGMKTASSRVGDGGSGEHLDALEMKNGMLVFPRETRGQPPAAVQGVSDYVACNVLDLPQGIQPSSDWPTARKCTAVGRGKGRGYNTLLQLHQNGDLVQESRKPSRMKRPRLKGRAQVTCGTHC</sequence>
<reference evidence="2" key="3">
    <citation type="submission" date="2025-09" db="UniProtKB">
        <authorList>
            <consortium name="Ensembl"/>
        </authorList>
    </citation>
    <scope>IDENTIFICATION</scope>
    <source>
        <strain evidence="2">Thorbecke</strain>
    </source>
</reference>
<name>A0A5F9DV73_RABIT</name>
<dbReference type="Ensembl" id="ENSOCUT00000054782.1">
    <property type="protein sequence ID" value="ENSOCUP00000049445.1"/>
    <property type="gene ID" value="ENSOCUG00000031461.1"/>
</dbReference>
<protein>
    <submittedName>
        <fullName evidence="2">Uncharacterized protein</fullName>
    </submittedName>
</protein>
<dbReference type="AlphaFoldDB" id="A0A5F9DV73"/>
<reference evidence="2 3" key="1">
    <citation type="journal article" date="2011" name="Nature">
        <title>A high-resolution map of human evolutionary constraint using 29 mammals.</title>
        <authorList>
            <person name="Lindblad-Toh K."/>
            <person name="Garber M."/>
            <person name="Zuk O."/>
            <person name="Lin M.F."/>
            <person name="Parker B.J."/>
            <person name="Washietl S."/>
            <person name="Kheradpour P."/>
            <person name="Ernst J."/>
            <person name="Jordan G."/>
            <person name="Mauceli E."/>
            <person name="Ward L.D."/>
            <person name="Lowe C.B."/>
            <person name="Holloway A.K."/>
            <person name="Clamp M."/>
            <person name="Gnerre S."/>
            <person name="Alfoldi J."/>
            <person name="Beal K."/>
            <person name="Chang J."/>
            <person name="Clawson H."/>
            <person name="Cuff J."/>
            <person name="Di Palma F."/>
            <person name="Fitzgerald S."/>
            <person name="Flicek P."/>
            <person name="Guttman M."/>
            <person name="Hubisz M.J."/>
            <person name="Jaffe D.B."/>
            <person name="Jungreis I."/>
            <person name="Kent W.J."/>
            <person name="Kostka D."/>
            <person name="Lara M."/>
            <person name="Martins A.L."/>
            <person name="Massingham T."/>
            <person name="Moltke I."/>
            <person name="Raney B.J."/>
            <person name="Rasmussen M.D."/>
            <person name="Robinson J."/>
            <person name="Stark A."/>
            <person name="Vilella A.J."/>
            <person name="Wen J."/>
            <person name="Xie X."/>
            <person name="Zody M.C."/>
            <person name="Baldwin J."/>
            <person name="Bloom T."/>
            <person name="Chin C.W."/>
            <person name="Heiman D."/>
            <person name="Nicol R."/>
            <person name="Nusbaum C."/>
            <person name="Young S."/>
            <person name="Wilkinson J."/>
            <person name="Worley K.C."/>
            <person name="Kovar C.L."/>
            <person name="Muzny D.M."/>
            <person name="Gibbs R.A."/>
            <person name="Cree A."/>
            <person name="Dihn H.H."/>
            <person name="Fowler G."/>
            <person name="Jhangiani S."/>
            <person name="Joshi V."/>
            <person name="Lee S."/>
            <person name="Lewis L.R."/>
            <person name="Nazareth L.V."/>
            <person name="Okwuonu G."/>
            <person name="Santibanez J."/>
            <person name="Warren W.C."/>
            <person name="Mardis E.R."/>
            <person name="Weinstock G.M."/>
            <person name="Wilson R.K."/>
            <person name="Delehaunty K."/>
            <person name="Dooling D."/>
            <person name="Fronik C."/>
            <person name="Fulton L."/>
            <person name="Fulton B."/>
            <person name="Graves T."/>
            <person name="Minx P."/>
            <person name="Sodergren E."/>
            <person name="Birney E."/>
            <person name="Margulies E.H."/>
            <person name="Herrero J."/>
            <person name="Green E.D."/>
            <person name="Haussler D."/>
            <person name="Siepel A."/>
            <person name="Goldman N."/>
            <person name="Pollard K.S."/>
            <person name="Pedersen J.S."/>
            <person name="Lander E.S."/>
            <person name="Kellis M."/>
        </authorList>
    </citation>
    <scope>NUCLEOTIDE SEQUENCE [LARGE SCALE GENOMIC DNA]</scope>
    <source>
        <strain evidence="3">Thorbecke</strain>
    </source>
</reference>
<dbReference type="STRING" id="9986.ENSOCUP00000049445"/>
<evidence type="ECO:0000313" key="3">
    <source>
        <dbReference type="Proteomes" id="UP000001811"/>
    </source>
</evidence>
<evidence type="ECO:0000313" key="2">
    <source>
        <dbReference type="Ensembl" id="ENSOCUP00000049445.1"/>
    </source>
</evidence>
<proteinExistence type="predicted"/>
<evidence type="ECO:0000256" key="1">
    <source>
        <dbReference type="SAM" id="MobiDB-lite"/>
    </source>
</evidence>
<dbReference type="Proteomes" id="UP000001811">
    <property type="component" value="Unplaced"/>
</dbReference>